<keyword evidence="3" id="KW-1185">Reference proteome</keyword>
<dbReference type="Gene3D" id="3.50.50.60">
    <property type="entry name" value="FAD/NAD(P)-binding domain"/>
    <property type="match status" value="1"/>
</dbReference>
<dbReference type="PANTHER" id="PTHR42877:SF7">
    <property type="entry name" value="FLAVIN-BINDING MONOOXYGENASE-RELATED"/>
    <property type="match status" value="1"/>
</dbReference>
<reference evidence="3" key="2">
    <citation type="journal article" date="2013" name="PLoS Genet.">
        <title>Comparative genome structure, secondary metabolite, and effector coding capacity across Cochliobolus pathogens.</title>
        <authorList>
            <person name="Condon B.J."/>
            <person name="Leng Y."/>
            <person name="Wu D."/>
            <person name="Bushley K.E."/>
            <person name="Ohm R.A."/>
            <person name="Otillar R."/>
            <person name="Martin J."/>
            <person name="Schackwitz W."/>
            <person name="Grimwood J."/>
            <person name="MohdZainudin N."/>
            <person name="Xue C."/>
            <person name="Wang R."/>
            <person name="Manning V.A."/>
            <person name="Dhillon B."/>
            <person name="Tu Z.J."/>
            <person name="Steffenson B.J."/>
            <person name="Salamov A."/>
            <person name="Sun H."/>
            <person name="Lowry S."/>
            <person name="LaButti K."/>
            <person name="Han J."/>
            <person name="Copeland A."/>
            <person name="Lindquist E."/>
            <person name="Barry K."/>
            <person name="Schmutz J."/>
            <person name="Baker S.E."/>
            <person name="Ciuffetti L.M."/>
            <person name="Grigoriev I.V."/>
            <person name="Zhong S."/>
            <person name="Turgeon B.G."/>
        </authorList>
    </citation>
    <scope>NUCLEOTIDE SEQUENCE [LARGE SCALE GENOMIC DNA]</scope>
    <source>
        <strain evidence="3">C4 / ATCC 48331 / race T</strain>
    </source>
</reference>
<dbReference type="Proteomes" id="UP000012338">
    <property type="component" value="Unassembled WGS sequence"/>
</dbReference>
<protein>
    <submittedName>
        <fullName evidence="2">Uncharacterized protein</fullName>
    </submittedName>
</protein>
<dbReference type="GeneID" id="25838916"/>
<dbReference type="HOGENOM" id="CLU_1026744_0_0_1"/>
<dbReference type="RefSeq" id="XP_014074155.1">
    <property type="nucleotide sequence ID" value="XM_014218680.1"/>
</dbReference>
<dbReference type="OrthoDB" id="74360at2759"/>
<dbReference type="EMBL" id="KB733476">
    <property type="protein sequence ID" value="ENI00246.1"/>
    <property type="molecule type" value="Genomic_DNA"/>
</dbReference>
<dbReference type="InterPro" id="IPR051209">
    <property type="entry name" value="FAD-bind_Monooxygenase_sf"/>
</dbReference>
<dbReference type="AlphaFoldDB" id="N4X0X6"/>
<dbReference type="InterPro" id="IPR036188">
    <property type="entry name" value="FAD/NAD-bd_sf"/>
</dbReference>
<evidence type="ECO:0000256" key="1">
    <source>
        <dbReference type="ARBA" id="ARBA00010139"/>
    </source>
</evidence>
<name>N4X0X6_COCH4</name>
<accession>N4X0X6</accession>
<proteinExistence type="inferred from homology"/>
<dbReference type="PANTHER" id="PTHR42877">
    <property type="entry name" value="L-ORNITHINE N(5)-MONOOXYGENASE-RELATED"/>
    <property type="match status" value="1"/>
</dbReference>
<evidence type="ECO:0000313" key="2">
    <source>
        <dbReference type="EMBL" id="ENI00246.1"/>
    </source>
</evidence>
<gene>
    <name evidence="2" type="ORF">COCC4DRAFT_150991</name>
</gene>
<evidence type="ECO:0000313" key="3">
    <source>
        <dbReference type="Proteomes" id="UP000012338"/>
    </source>
</evidence>
<sequence>MPKDLPEITALPESYKPCIGICSGRTATDLETLLNEDAKQACIIVWKREDFLISEHGRANANSAFLAELGASVTRTRGRHDHLRHGEIISFDTSFMPPSKVLFNGKNLQDNFRGDIKGRVSVILHLAEVPNYFCFLGAYGSLAYEKESLNIIGHGSVQPIIEHVTEHVLQIIERARKNSVKRLSVKRSVSEDFTRYPDEYLKLTGWSGPCNSWSRNGKISNKPVLWPGSPIHLLTVLQCPRFENFDFEYLDGNSYSFLRDRFDMREVDGVSDKRPKCVITS</sequence>
<reference evidence="2 3" key="1">
    <citation type="journal article" date="2012" name="PLoS Pathog.">
        <title>Diverse lifestyles and strategies of plant pathogenesis encoded in the genomes of eighteen Dothideomycetes fungi.</title>
        <authorList>
            <person name="Ohm R.A."/>
            <person name="Feau N."/>
            <person name="Henrissat B."/>
            <person name="Schoch C.L."/>
            <person name="Horwitz B.A."/>
            <person name="Barry K.W."/>
            <person name="Condon B.J."/>
            <person name="Copeland A.C."/>
            <person name="Dhillon B."/>
            <person name="Glaser F."/>
            <person name="Hesse C.N."/>
            <person name="Kosti I."/>
            <person name="LaButti K."/>
            <person name="Lindquist E.A."/>
            <person name="Lucas S."/>
            <person name="Salamov A.A."/>
            <person name="Bradshaw R.E."/>
            <person name="Ciuffetti L."/>
            <person name="Hamelin R.C."/>
            <person name="Kema G.H.J."/>
            <person name="Lawrence C."/>
            <person name="Scott J.A."/>
            <person name="Spatafora J.W."/>
            <person name="Turgeon B.G."/>
            <person name="de Wit P.J.G.M."/>
            <person name="Zhong S."/>
            <person name="Goodwin S.B."/>
            <person name="Grigoriev I.V."/>
        </authorList>
    </citation>
    <scope>NUCLEOTIDE SEQUENCE [LARGE SCALE GENOMIC DNA]</scope>
    <source>
        <strain evidence="3">C4 / ATCC 48331 / race T</strain>
    </source>
</reference>
<organism evidence="2 3">
    <name type="scientific">Cochliobolus heterostrophus (strain C4 / ATCC 48331 / race T)</name>
    <name type="common">Southern corn leaf blight fungus</name>
    <name type="synonym">Bipolaris maydis</name>
    <dbReference type="NCBI Taxonomy" id="665024"/>
    <lineage>
        <taxon>Eukaryota</taxon>
        <taxon>Fungi</taxon>
        <taxon>Dikarya</taxon>
        <taxon>Ascomycota</taxon>
        <taxon>Pezizomycotina</taxon>
        <taxon>Dothideomycetes</taxon>
        <taxon>Pleosporomycetidae</taxon>
        <taxon>Pleosporales</taxon>
        <taxon>Pleosporineae</taxon>
        <taxon>Pleosporaceae</taxon>
        <taxon>Bipolaris</taxon>
    </lineage>
</organism>
<comment type="similarity">
    <text evidence="1">Belongs to the FAD-binding monooxygenase family.</text>
</comment>